<name>A0A6A6IL83_9PLEO</name>
<sequence>MLLRHPQIITVLVDISMTDDRWRNYLVMQVPGRCPKKEIRLYPNNLHHTRKHPINGFLNDTSTLAQLRGIDIFRRAVGDVHAGVGSRSSRMLHVIFKVEMLGGKYKILMSVRLQRDPWSYGLHSGRSGAAPHRPAISFFSTLRWPIASDSRTNATFSRDGRSLADARIRNAAAARVGVMCGVSETLRNKRRRIFRCWQDVTSGNE</sequence>
<reference evidence="1" key="1">
    <citation type="journal article" date="2020" name="Stud. Mycol.">
        <title>101 Dothideomycetes genomes: a test case for predicting lifestyles and emergence of pathogens.</title>
        <authorList>
            <person name="Haridas S."/>
            <person name="Albert R."/>
            <person name="Binder M."/>
            <person name="Bloem J."/>
            <person name="Labutti K."/>
            <person name="Salamov A."/>
            <person name="Andreopoulos B."/>
            <person name="Baker S."/>
            <person name="Barry K."/>
            <person name="Bills G."/>
            <person name="Bluhm B."/>
            <person name="Cannon C."/>
            <person name="Castanera R."/>
            <person name="Culley D."/>
            <person name="Daum C."/>
            <person name="Ezra D."/>
            <person name="Gonzalez J."/>
            <person name="Henrissat B."/>
            <person name="Kuo A."/>
            <person name="Liang C."/>
            <person name="Lipzen A."/>
            <person name="Lutzoni F."/>
            <person name="Magnuson J."/>
            <person name="Mondo S."/>
            <person name="Nolan M."/>
            <person name="Ohm R."/>
            <person name="Pangilinan J."/>
            <person name="Park H.-J."/>
            <person name="Ramirez L."/>
            <person name="Alfaro M."/>
            <person name="Sun H."/>
            <person name="Tritt A."/>
            <person name="Yoshinaga Y."/>
            <person name="Zwiers L.-H."/>
            <person name="Turgeon B."/>
            <person name="Goodwin S."/>
            <person name="Spatafora J."/>
            <person name="Crous P."/>
            <person name="Grigoriev I."/>
        </authorList>
    </citation>
    <scope>NUCLEOTIDE SEQUENCE</scope>
    <source>
        <strain evidence="1">CBS 122368</strain>
    </source>
</reference>
<dbReference type="EMBL" id="ML987194">
    <property type="protein sequence ID" value="KAF2250300.1"/>
    <property type="molecule type" value="Genomic_DNA"/>
</dbReference>
<keyword evidence="2" id="KW-1185">Reference proteome</keyword>
<evidence type="ECO:0000313" key="2">
    <source>
        <dbReference type="Proteomes" id="UP000800094"/>
    </source>
</evidence>
<evidence type="ECO:0000313" key="1">
    <source>
        <dbReference type="EMBL" id="KAF2250300.1"/>
    </source>
</evidence>
<proteinExistence type="predicted"/>
<dbReference type="Proteomes" id="UP000800094">
    <property type="component" value="Unassembled WGS sequence"/>
</dbReference>
<protein>
    <submittedName>
        <fullName evidence="1">Uncharacterized protein</fullName>
    </submittedName>
</protein>
<gene>
    <name evidence="1" type="ORF">BU26DRAFT_299344</name>
</gene>
<accession>A0A6A6IL83</accession>
<dbReference type="RefSeq" id="XP_033685304.1">
    <property type="nucleotide sequence ID" value="XM_033821759.1"/>
</dbReference>
<dbReference type="GeneID" id="54575089"/>
<dbReference type="AlphaFoldDB" id="A0A6A6IL83"/>
<organism evidence="1 2">
    <name type="scientific">Trematosphaeria pertusa</name>
    <dbReference type="NCBI Taxonomy" id="390896"/>
    <lineage>
        <taxon>Eukaryota</taxon>
        <taxon>Fungi</taxon>
        <taxon>Dikarya</taxon>
        <taxon>Ascomycota</taxon>
        <taxon>Pezizomycotina</taxon>
        <taxon>Dothideomycetes</taxon>
        <taxon>Pleosporomycetidae</taxon>
        <taxon>Pleosporales</taxon>
        <taxon>Massarineae</taxon>
        <taxon>Trematosphaeriaceae</taxon>
        <taxon>Trematosphaeria</taxon>
    </lineage>
</organism>